<proteinExistence type="predicted"/>
<keyword evidence="1" id="KW-1133">Transmembrane helix</keyword>
<reference evidence="2 3" key="1">
    <citation type="submission" date="2020-08" db="EMBL/GenBank/DDBJ databases">
        <title>Genomic Encyclopedia of Type Strains, Phase IV (KMG-IV): sequencing the most valuable type-strain genomes for metagenomic binning, comparative biology and taxonomic classification.</title>
        <authorList>
            <person name="Goeker M."/>
        </authorList>
    </citation>
    <scope>NUCLEOTIDE SEQUENCE [LARGE SCALE GENOMIC DNA]</scope>
    <source>
        <strain evidence="2 3">DSM 26736</strain>
    </source>
</reference>
<feature type="transmembrane region" description="Helical" evidence="1">
    <location>
        <begin position="30"/>
        <end position="50"/>
    </location>
</feature>
<evidence type="ECO:0000256" key="1">
    <source>
        <dbReference type="SAM" id="Phobius"/>
    </source>
</evidence>
<comment type="caution">
    <text evidence="2">The sequence shown here is derived from an EMBL/GenBank/DDBJ whole genome shotgun (WGS) entry which is preliminary data.</text>
</comment>
<evidence type="ECO:0000313" key="2">
    <source>
        <dbReference type="EMBL" id="MBB5711421.1"/>
    </source>
</evidence>
<sequence>MTKRDDLLSAPKALTESQVIRARQQSRARVMAVLLFAFVALVFAISLVKISQGHAP</sequence>
<name>A0A840YQQ0_9SPHN</name>
<organism evidence="2 3">
    <name type="scientific">Sphingomonas xinjiangensis</name>
    <dbReference type="NCBI Taxonomy" id="643568"/>
    <lineage>
        <taxon>Bacteria</taxon>
        <taxon>Pseudomonadati</taxon>
        <taxon>Pseudomonadota</taxon>
        <taxon>Alphaproteobacteria</taxon>
        <taxon>Sphingomonadales</taxon>
        <taxon>Sphingomonadaceae</taxon>
        <taxon>Sphingomonas</taxon>
    </lineage>
</organism>
<keyword evidence="1" id="KW-0812">Transmembrane</keyword>
<dbReference type="Proteomes" id="UP000527143">
    <property type="component" value="Unassembled WGS sequence"/>
</dbReference>
<evidence type="ECO:0000313" key="3">
    <source>
        <dbReference type="Proteomes" id="UP000527143"/>
    </source>
</evidence>
<gene>
    <name evidence="2" type="ORF">FHT02_002665</name>
</gene>
<dbReference type="AlphaFoldDB" id="A0A840YQQ0"/>
<keyword evidence="1" id="KW-0472">Membrane</keyword>
<protein>
    <submittedName>
        <fullName evidence="2">Uncharacterized protein</fullName>
    </submittedName>
</protein>
<dbReference type="RefSeq" id="WP_184088210.1">
    <property type="nucleotide sequence ID" value="NZ_JACIJF010000007.1"/>
</dbReference>
<dbReference type="EMBL" id="JACIJF010000007">
    <property type="protein sequence ID" value="MBB5711421.1"/>
    <property type="molecule type" value="Genomic_DNA"/>
</dbReference>
<accession>A0A840YQQ0</accession>
<keyword evidence="3" id="KW-1185">Reference proteome</keyword>